<dbReference type="InterPro" id="IPR002575">
    <property type="entry name" value="Aminoglycoside_PTrfase"/>
</dbReference>
<dbReference type="SUPFAM" id="SSF56112">
    <property type="entry name" value="Protein kinase-like (PK-like)"/>
    <property type="match status" value="1"/>
</dbReference>
<feature type="domain" description="Aminoglycoside phosphotransferase" evidence="1">
    <location>
        <begin position="23"/>
        <end position="251"/>
    </location>
</feature>
<name>A0ABT6NNA9_9BACT</name>
<organism evidence="2 3">
    <name type="scientific">Polyangium sorediatum</name>
    <dbReference type="NCBI Taxonomy" id="889274"/>
    <lineage>
        <taxon>Bacteria</taxon>
        <taxon>Pseudomonadati</taxon>
        <taxon>Myxococcota</taxon>
        <taxon>Polyangia</taxon>
        <taxon>Polyangiales</taxon>
        <taxon>Polyangiaceae</taxon>
        <taxon>Polyangium</taxon>
    </lineage>
</organism>
<dbReference type="InterPro" id="IPR050249">
    <property type="entry name" value="Pseudomonas-type_ThrB"/>
</dbReference>
<gene>
    <name evidence="2" type="ORF">QHF89_09895</name>
</gene>
<evidence type="ECO:0000313" key="2">
    <source>
        <dbReference type="EMBL" id="MDI1429810.1"/>
    </source>
</evidence>
<accession>A0ABT6NNA9</accession>
<dbReference type="Gene3D" id="3.90.1200.10">
    <property type="match status" value="1"/>
</dbReference>
<dbReference type="Pfam" id="PF01636">
    <property type="entry name" value="APH"/>
    <property type="match status" value="1"/>
</dbReference>
<comment type="caution">
    <text evidence="2">The sequence shown here is derived from an EMBL/GenBank/DDBJ whole genome shotgun (WGS) entry which is preliminary data.</text>
</comment>
<proteinExistence type="predicted"/>
<dbReference type="PANTHER" id="PTHR21064">
    <property type="entry name" value="AMINOGLYCOSIDE PHOSPHOTRANSFERASE DOMAIN-CONTAINING PROTEIN-RELATED"/>
    <property type="match status" value="1"/>
</dbReference>
<protein>
    <submittedName>
        <fullName evidence="2">Phosphotransferase</fullName>
    </submittedName>
</protein>
<reference evidence="2 3" key="1">
    <citation type="submission" date="2023-04" db="EMBL/GenBank/DDBJ databases">
        <title>The genome sequence of Polyangium sorediatum DSM14670.</title>
        <authorList>
            <person name="Zhang X."/>
        </authorList>
    </citation>
    <scope>NUCLEOTIDE SEQUENCE [LARGE SCALE GENOMIC DNA]</scope>
    <source>
        <strain evidence="2 3">DSM 14670</strain>
    </source>
</reference>
<dbReference type="PANTHER" id="PTHR21064:SF5">
    <property type="entry name" value="SLR1880 PROTEIN"/>
    <property type="match status" value="1"/>
</dbReference>
<evidence type="ECO:0000259" key="1">
    <source>
        <dbReference type="Pfam" id="PF01636"/>
    </source>
</evidence>
<evidence type="ECO:0000313" key="3">
    <source>
        <dbReference type="Proteomes" id="UP001160301"/>
    </source>
</evidence>
<dbReference type="Proteomes" id="UP001160301">
    <property type="component" value="Unassembled WGS sequence"/>
</dbReference>
<dbReference type="InterPro" id="IPR011009">
    <property type="entry name" value="Kinase-like_dom_sf"/>
</dbReference>
<dbReference type="EMBL" id="JARZHI010000006">
    <property type="protein sequence ID" value="MDI1429810.1"/>
    <property type="molecule type" value="Genomic_DNA"/>
</dbReference>
<sequence length="346" mass="37823">MMETIPSWILARFRDLDQRPHAPHGGGLINRTFLVEGRAGKVIVQRLHPVFAGVVNEDIDAVTAHLAAKGLWTPRPLRTDDGALWVDDEEGRAWRALSYVEGQSHDRVPGPSFAREAGRMVARFHAAVADLVHDYRHVRAGVHDTKKHLATLETALDAHAEHRLFGEVEPLARRLLAEAARLPDLDQLPLRHVHGDLKISNLLFQGEQAVCLVDLDTLGRMIWPFEMGDALRSWCNPAGEDVAHVAIDAGTFGAALAGYGEVARGAGLVSAEEAGAVVDGLATICLELSARFLADALREAYFGFDARRFPARGEHNLVRGRGQLALFDSVQARRTELEHAARAALG</sequence>
<keyword evidence="3" id="KW-1185">Reference proteome</keyword>
<dbReference type="RefSeq" id="WP_284720312.1">
    <property type="nucleotide sequence ID" value="NZ_JARZHI010000006.1"/>
</dbReference>